<comment type="caution">
    <text evidence="5">The sequence shown here is derived from an EMBL/GenBank/DDBJ whole genome shotgun (WGS) entry which is preliminary data.</text>
</comment>
<evidence type="ECO:0000256" key="3">
    <source>
        <dbReference type="SAM" id="MobiDB-lite"/>
    </source>
</evidence>
<evidence type="ECO:0000256" key="1">
    <source>
        <dbReference type="ARBA" id="ARBA00019033"/>
    </source>
</evidence>
<keyword evidence="6" id="KW-1185">Reference proteome</keyword>
<feature type="compositionally biased region" description="Acidic residues" evidence="3">
    <location>
        <begin position="20"/>
        <end position="33"/>
    </location>
</feature>
<feature type="region of interest" description="Disordered" evidence="3">
    <location>
        <begin position="1"/>
        <end position="72"/>
    </location>
</feature>
<gene>
    <name evidence="5" type="ORF">BLA29_000044</name>
</gene>
<feature type="domain" description="BCNT-C" evidence="4">
    <location>
        <begin position="157"/>
        <end position="236"/>
    </location>
</feature>
<evidence type="ECO:0000313" key="6">
    <source>
        <dbReference type="Proteomes" id="UP000194236"/>
    </source>
</evidence>
<dbReference type="Pfam" id="PF07572">
    <property type="entry name" value="BCNT"/>
    <property type="match status" value="1"/>
</dbReference>
<sequence length="244" mass="27957">MSNQADNERYLKHNGKSDHDNDDDDDDEDDEDYSPANDHNDEDQDQDSDSTDQEDSPGDDIETKKTADVKIDPNKLDELWNDFCSDQSTVQKCNQNEQKSTAESNKVTMTKEFDFAGEIVLIKETVDASNLAAANPNDQQTNTSVSSTSANSDTNRAKRTSGLSGLLTQLKKPKISTLKKSLHDWSEYKESNRLEDELDQHRRSKGSFLERQAFLSRTDVREFEREKTVRDRQRKLRDLKQQND</sequence>
<dbReference type="PROSITE" id="PS51279">
    <property type="entry name" value="BCNT_C"/>
    <property type="match status" value="1"/>
</dbReference>
<dbReference type="PANTHER" id="PTHR48407:SF1">
    <property type="entry name" value="CRANIOFACIAL DEVELOPMENT PROTEIN 1"/>
    <property type="match status" value="1"/>
</dbReference>
<dbReference type="EMBL" id="MUJZ01049168">
    <property type="protein sequence ID" value="OTF73992.1"/>
    <property type="molecule type" value="Genomic_DNA"/>
</dbReference>
<evidence type="ECO:0000259" key="4">
    <source>
        <dbReference type="PROSITE" id="PS51279"/>
    </source>
</evidence>
<feature type="region of interest" description="Disordered" evidence="3">
    <location>
        <begin position="132"/>
        <end position="165"/>
    </location>
</feature>
<feature type="compositionally biased region" description="Basic and acidic residues" evidence="3">
    <location>
        <begin position="61"/>
        <end position="72"/>
    </location>
</feature>
<dbReference type="Proteomes" id="UP000194236">
    <property type="component" value="Unassembled WGS sequence"/>
</dbReference>
<reference evidence="5 6" key="1">
    <citation type="submission" date="2017-03" db="EMBL/GenBank/DDBJ databases">
        <title>Genome Survey of Euroglyphus maynei.</title>
        <authorList>
            <person name="Arlian L.G."/>
            <person name="Morgan M.S."/>
            <person name="Rider S.D."/>
        </authorList>
    </citation>
    <scope>NUCLEOTIDE SEQUENCE [LARGE SCALE GENOMIC DNA]</scope>
    <source>
        <strain evidence="5">Arlian Lab</strain>
        <tissue evidence="5">Whole body</tissue>
    </source>
</reference>
<feature type="compositionally biased region" description="Basic and acidic residues" evidence="3">
    <location>
        <begin position="1"/>
        <end position="19"/>
    </location>
</feature>
<feature type="compositionally biased region" description="Acidic residues" evidence="3">
    <location>
        <begin position="40"/>
        <end position="60"/>
    </location>
</feature>
<dbReference type="OrthoDB" id="445677at2759"/>
<dbReference type="PANTHER" id="PTHR48407">
    <property type="entry name" value="CRANIOFACIAL DEVELOPMENT PROTEIN 1"/>
    <property type="match status" value="1"/>
</dbReference>
<feature type="compositionally biased region" description="Low complexity" evidence="3">
    <location>
        <begin position="137"/>
        <end position="154"/>
    </location>
</feature>
<evidence type="ECO:0000313" key="5">
    <source>
        <dbReference type="EMBL" id="OTF73992.1"/>
    </source>
</evidence>
<name>A0A1Y3AZN6_EURMA</name>
<protein>
    <recommendedName>
        <fullName evidence="1">Craniofacial development protein 1</fullName>
    </recommendedName>
    <alternativeName>
        <fullName evidence="2">Bucentaur</fullName>
    </alternativeName>
</protein>
<proteinExistence type="predicted"/>
<dbReference type="InterPro" id="IPR011421">
    <property type="entry name" value="BCNT-C"/>
</dbReference>
<organism evidence="5 6">
    <name type="scientific">Euroglyphus maynei</name>
    <name type="common">Mayne's house dust mite</name>
    <dbReference type="NCBI Taxonomy" id="6958"/>
    <lineage>
        <taxon>Eukaryota</taxon>
        <taxon>Metazoa</taxon>
        <taxon>Ecdysozoa</taxon>
        <taxon>Arthropoda</taxon>
        <taxon>Chelicerata</taxon>
        <taxon>Arachnida</taxon>
        <taxon>Acari</taxon>
        <taxon>Acariformes</taxon>
        <taxon>Sarcoptiformes</taxon>
        <taxon>Astigmata</taxon>
        <taxon>Psoroptidia</taxon>
        <taxon>Analgoidea</taxon>
        <taxon>Pyroglyphidae</taxon>
        <taxon>Pyroglyphinae</taxon>
        <taxon>Euroglyphus</taxon>
    </lineage>
</organism>
<dbReference type="InterPro" id="IPR027124">
    <property type="entry name" value="Swc5/CFDP1/2"/>
</dbReference>
<evidence type="ECO:0000256" key="2">
    <source>
        <dbReference type="ARBA" id="ARBA00030244"/>
    </source>
</evidence>
<feature type="region of interest" description="Disordered" evidence="3">
    <location>
        <begin position="223"/>
        <end position="244"/>
    </location>
</feature>
<dbReference type="GO" id="GO:0000812">
    <property type="term" value="C:Swr1 complex"/>
    <property type="evidence" value="ECO:0007669"/>
    <property type="project" value="TreeGrafter"/>
</dbReference>
<dbReference type="AlphaFoldDB" id="A0A1Y3AZN6"/>
<accession>A0A1Y3AZN6</accession>